<keyword evidence="4 6" id="KW-0503">Monooxygenase</keyword>
<dbReference type="InterPro" id="IPR050172">
    <property type="entry name" value="SsuD_RutA_monooxygenase"/>
</dbReference>
<gene>
    <name evidence="6" type="ORF">CRD36_00565</name>
</gene>
<accession>A0A2G4YWG6</accession>
<dbReference type="Gene3D" id="3.20.20.30">
    <property type="entry name" value="Luciferase-like domain"/>
    <property type="match status" value="1"/>
</dbReference>
<dbReference type="PANTHER" id="PTHR42847:SF4">
    <property type="entry name" value="ALKANESULFONATE MONOOXYGENASE-RELATED"/>
    <property type="match status" value="1"/>
</dbReference>
<dbReference type="InterPro" id="IPR036661">
    <property type="entry name" value="Luciferase-like_sf"/>
</dbReference>
<keyword evidence="2" id="KW-0288">FMN</keyword>
<proteinExistence type="predicted"/>
<comment type="caution">
    <text evidence="6">The sequence shown here is derived from an EMBL/GenBank/DDBJ whole genome shotgun (WGS) entry which is preliminary data.</text>
</comment>
<dbReference type="GO" id="GO:0016705">
    <property type="term" value="F:oxidoreductase activity, acting on paired donors, with incorporation or reduction of molecular oxygen"/>
    <property type="evidence" value="ECO:0007669"/>
    <property type="project" value="InterPro"/>
</dbReference>
<sequence length="365" mass="39737">MSRVKSHPMRGGNAFKLGVFGANADGCLSITNHADRWMADWDDVVAAAQMADRAGLDFFLPLARWKGFGGDTNARHISYETFTFAAALAGLTEQIALFSTVHTLIVPPVYAAKALATVDHASHGRAGLNIVCGWNQPEFDMFGLTKPDQVYDQGKEWFEILTRTLEGGAPFDYKGDYFDLKGVSGAPGSVQDPHPVTLSAAFSPPGRDFAASACDCIFTTFNTHEDARETIADFRARVEKADSNAGVFAPVHVVCRPTTQEAEDYYTAYAVTETDNAAVDQHMAMKKSMSGSHDPKAYDLYRKRFAGGAGTYPLIGTPEQIADEMIALHDLGFGGLALSFVNPKYELPYFLDRVLPLLKKAGIRT</sequence>
<dbReference type="PANTHER" id="PTHR42847">
    <property type="entry name" value="ALKANESULFONATE MONOOXYGENASE"/>
    <property type="match status" value="1"/>
</dbReference>
<keyword evidence="7" id="KW-1185">Reference proteome</keyword>
<dbReference type="GO" id="GO:0004497">
    <property type="term" value="F:monooxygenase activity"/>
    <property type="evidence" value="ECO:0007669"/>
    <property type="project" value="UniProtKB-KW"/>
</dbReference>
<evidence type="ECO:0000313" key="6">
    <source>
        <dbReference type="EMBL" id="PHZ86678.1"/>
    </source>
</evidence>
<evidence type="ECO:0000259" key="5">
    <source>
        <dbReference type="Pfam" id="PF00296"/>
    </source>
</evidence>
<evidence type="ECO:0000256" key="1">
    <source>
        <dbReference type="ARBA" id="ARBA00022630"/>
    </source>
</evidence>
<evidence type="ECO:0000256" key="2">
    <source>
        <dbReference type="ARBA" id="ARBA00022643"/>
    </source>
</evidence>
<protein>
    <submittedName>
        <fullName evidence="6">Alkanesulfonate monooxygenase</fullName>
    </submittedName>
</protein>
<evidence type="ECO:0000313" key="7">
    <source>
        <dbReference type="Proteomes" id="UP000229730"/>
    </source>
</evidence>
<dbReference type="Pfam" id="PF00296">
    <property type="entry name" value="Bac_luciferase"/>
    <property type="match status" value="1"/>
</dbReference>
<keyword evidence="3" id="KW-0560">Oxidoreductase</keyword>
<keyword evidence="1" id="KW-0285">Flavoprotein</keyword>
<dbReference type="RefSeq" id="WP_099471053.1">
    <property type="nucleotide sequence ID" value="NZ_CP041025.1"/>
</dbReference>
<dbReference type="EMBL" id="PDEM01000007">
    <property type="protein sequence ID" value="PHZ86678.1"/>
    <property type="molecule type" value="Genomic_DNA"/>
</dbReference>
<organism evidence="6 7">
    <name type="scientific">Paremcibacter congregatus</name>
    <dbReference type="NCBI Taxonomy" id="2043170"/>
    <lineage>
        <taxon>Bacteria</taxon>
        <taxon>Pseudomonadati</taxon>
        <taxon>Pseudomonadota</taxon>
        <taxon>Alphaproteobacteria</taxon>
        <taxon>Emcibacterales</taxon>
        <taxon>Emcibacteraceae</taxon>
        <taxon>Paremcibacter</taxon>
    </lineage>
</organism>
<evidence type="ECO:0000256" key="4">
    <source>
        <dbReference type="ARBA" id="ARBA00023033"/>
    </source>
</evidence>
<name>A0A2G4YWG6_9PROT</name>
<dbReference type="InterPro" id="IPR011251">
    <property type="entry name" value="Luciferase-like_dom"/>
</dbReference>
<evidence type="ECO:0000256" key="3">
    <source>
        <dbReference type="ARBA" id="ARBA00023002"/>
    </source>
</evidence>
<dbReference type="SUPFAM" id="SSF51679">
    <property type="entry name" value="Bacterial luciferase-like"/>
    <property type="match status" value="1"/>
</dbReference>
<dbReference type="FunCoup" id="A0A2G4YWG6">
    <property type="interactions" value="86"/>
</dbReference>
<reference evidence="6 7" key="1">
    <citation type="submission" date="2017-10" db="EMBL/GenBank/DDBJ databases">
        <title>Frigbacter circumglobatus gen. nov. sp. nov., isolated from sediment cultured in situ.</title>
        <authorList>
            <person name="Zhao Z."/>
        </authorList>
    </citation>
    <scope>NUCLEOTIDE SEQUENCE [LARGE SCALE GENOMIC DNA]</scope>
    <source>
        <strain evidence="6 7">ZYL</strain>
    </source>
</reference>
<feature type="domain" description="Luciferase-like" evidence="5">
    <location>
        <begin position="36"/>
        <end position="333"/>
    </location>
</feature>
<dbReference type="Proteomes" id="UP000229730">
    <property type="component" value="Unassembled WGS sequence"/>
</dbReference>
<dbReference type="AlphaFoldDB" id="A0A2G4YWG6"/>
<dbReference type="OrthoDB" id="9814695at2"/>
<dbReference type="InParanoid" id="A0A2G4YWG6"/>